<dbReference type="RefSeq" id="WP_116591040.1">
    <property type="nucleotide sequence ID" value="NZ_MZGS01000006.1"/>
</dbReference>
<evidence type="ECO:0000313" key="2">
    <source>
        <dbReference type="Proteomes" id="UP000251717"/>
    </source>
</evidence>
<name>A0A315XPH0_9EURY</name>
<sequence>MEFILNNKKYSIINHELYINYLMVDSYFKDHSLYDYDIHFEFLDSIYEKEKVEFEDILEGTEILEELIEKNEINFLPYGLRIDEHINGNFMITYQDLEFKNVTVGEAIPLLIALTSLLDAKPIVTLYQIEEELNHFLEQFKHYRDDQ</sequence>
<reference evidence="1 2" key="1">
    <citation type="submission" date="2017-03" db="EMBL/GenBank/DDBJ databases">
        <title>Genome sequence of Methanobrevibacter thaueri.</title>
        <authorList>
            <person name="Poehlein A."/>
            <person name="Seedorf H."/>
            <person name="Daniel R."/>
        </authorList>
    </citation>
    <scope>NUCLEOTIDE SEQUENCE [LARGE SCALE GENOMIC DNA]</scope>
    <source>
        <strain evidence="1 2">DSM 11995</strain>
    </source>
</reference>
<dbReference type="AlphaFoldDB" id="A0A315XPH0"/>
<accession>A0A315XPH0</accession>
<organism evidence="1 2">
    <name type="scientific">Methanobrevibacter thaueri</name>
    <dbReference type="NCBI Taxonomy" id="190975"/>
    <lineage>
        <taxon>Archaea</taxon>
        <taxon>Methanobacteriati</taxon>
        <taxon>Methanobacteriota</taxon>
        <taxon>Methanomada group</taxon>
        <taxon>Methanobacteria</taxon>
        <taxon>Methanobacteriales</taxon>
        <taxon>Methanobacteriaceae</taxon>
        <taxon>Methanobrevibacter</taxon>
    </lineage>
</organism>
<evidence type="ECO:0000313" key="1">
    <source>
        <dbReference type="EMBL" id="PWB88311.1"/>
    </source>
</evidence>
<dbReference type="EMBL" id="MZGS01000006">
    <property type="protein sequence ID" value="PWB88311.1"/>
    <property type="molecule type" value="Genomic_DNA"/>
</dbReference>
<keyword evidence="2" id="KW-1185">Reference proteome</keyword>
<dbReference type="OrthoDB" id="77898at2157"/>
<proteinExistence type="predicted"/>
<comment type="caution">
    <text evidence="1">The sequence shown here is derived from an EMBL/GenBank/DDBJ whole genome shotgun (WGS) entry which is preliminary data.</text>
</comment>
<gene>
    <name evidence="1" type="ORF">MBBTH_00420</name>
</gene>
<protein>
    <submittedName>
        <fullName evidence="1">Uncharacterized protein</fullName>
    </submittedName>
</protein>
<dbReference type="Proteomes" id="UP000251717">
    <property type="component" value="Unassembled WGS sequence"/>
</dbReference>